<evidence type="ECO:0000256" key="1">
    <source>
        <dbReference type="SAM" id="Phobius"/>
    </source>
</evidence>
<keyword evidence="1" id="KW-0472">Membrane</keyword>
<evidence type="ECO:0000259" key="2">
    <source>
        <dbReference type="Pfam" id="PF11127"/>
    </source>
</evidence>
<keyword evidence="1" id="KW-1133">Transmembrane helix</keyword>
<organism evidence="3 4">
    <name type="scientific">Massilia agrisoli</name>
    <dbReference type="NCBI Taxonomy" id="2892444"/>
    <lineage>
        <taxon>Bacteria</taxon>
        <taxon>Pseudomonadati</taxon>
        <taxon>Pseudomonadota</taxon>
        <taxon>Betaproteobacteria</taxon>
        <taxon>Burkholderiales</taxon>
        <taxon>Oxalobacteraceae</taxon>
        <taxon>Telluria group</taxon>
        <taxon>Massilia</taxon>
    </lineage>
</organism>
<proteinExistence type="predicted"/>
<dbReference type="EMBL" id="JAJHPV010000012">
    <property type="protein sequence ID" value="MCC6070802.1"/>
    <property type="molecule type" value="Genomic_DNA"/>
</dbReference>
<sequence>MKANVGSIDRALRIAVGLGLITAALTGVIGAWGWLGLIPLATGLFRVCPAYLPFGLSTCPMKK</sequence>
<dbReference type="RefSeq" id="WP_229431727.1">
    <property type="nucleotide sequence ID" value="NZ_JAJHPV010000012.1"/>
</dbReference>
<dbReference type="Pfam" id="PF11127">
    <property type="entry name" value="YgaP-like_TM"/>
    <property type="match status" value="1"/>
</dbReference>
<accession>A0ABS8IQ90</accession>
<protein>
    <submittedName>
        <fullName evidence="3">DUF2892 domain-containing protein</fullName>
    </submittedName>
</protein>
<name>A0ABS8IQ90_9BURK</name>
<keyword evidence="4" id="KW-1185">Reference proteome</keyword>
<dbReference type="Proteomes" id="UP001198701">
    <property type="component" value="Unassembled WGS sequence"/>
</dbReference>
<evidence type="ECO:0000313" key="4">
    <source>
        <dbReference type="Proteomes" id="UP001198701"/>
    </source>
</evidence>
<feature type="domain" description="Inner membrane protein YgaP-like transmembrane" evidence="2">
    <location>
        <begin position="1"/>
        <end position="62"/>
    </location>
</feature>
<comment type="caution">
    <text evidence="3">The sequence shown here is derived from an EMBL/GenBank/DDBJ whole genome shotgun (WGS) entry which is preliminary data.</text>
</comment>
<reference evidence="3 4" key="1">
    <citation type="submission" date="2021-11" db="EMBL/GenBank/DDBJ databases">
        <authorList>
            <person name="Huq M.A."/>
        </authorList>
    </citation>
    <scope>NUCLEOTIDE SEQUENCE [LARGE SCALE GENOMIC DNA]</scope>
    <source>
        <strain evidence="3 4">MAHUQ-52</strain>
    </source>
</reference>
<gene>
    <name evidence="3" type="ORF">LMJ30_07535</name>
</gene>
<dbReference type="InterPro" id="IPR021309">
    <property type="entry name" value="YgaP-like_TM"/>
</dbReference>
<keyword evidence="1" id="KW-0812">Transmembrane</keyword>
<feature type="transmembrane region" description="Helical" evidence="1">
    <location>
        <begin position="12"/>
        <end position="35"/>
    </location>
</feature>
<evidence type="ECO:0000313" key="3">
    <source>
        <dbReference type="EMBL" id="MCC6070802.1"/>
    </source>
</evidence>